<dbReference type="CDD" id="cd04301">
    <property type="entry name" value="NAT_SF"/>
    <property type="match status" value="1"/>
</dbReference>
<feature type="domain" description="N-acetyltransferase" evidence="3">
    <location>
        <begin position="1"/>
        <end position="129"/>
    </location>
</feature>
<dbReference type="PROSITE" id="PS51186">
    <property type="entry name" value="GNAT"/>
    <property type="match status" value="2"/>
</dbReference>
<protein>
    <submittedName>
        <fullName evidence="4">GNAT family N-acetyltransferase</fullName>
    </submittedName>
</protein>
<comment type="caution">
    <text evidence="4">The sequence shown here is derived from an EMBL/GenBank/DDBJ whole genome shotgun (WGS) entry which is preliminary data.</text>
</comment>
<name>A0ABS8BDN1_9ACTN</name>
<organism evidence="4 5">
    <name type="scientific">Streptomyces antimicrobicus</name>
    <dbReference type="NCBI Taxonomy" id="2883108"/>
    <lineage>
        <taxon>Bacteria</taxon>
        <taxon>Bacillati</taxon>
        <taxon>Actinomycetota</taxon>
        <taxon>Actinomycetes</taxon>
        <taxon>Kitasatosporales</taxon>
        <taxon>Streptomycetaceae</taxon>
        <taxon>Streptomyces</taxon>
    </lineage>
</organism>
<feature type="domain" description="N-acetyltransferase" evidence="3">
    <location>
        <begin position="126"/>
        <end position="285"/>
    </location>
</feature>
<dbReference type="InterPro" id="IPR000182">
    <property type="entry name" value="GNAT_dom"/>
</dbReference>
<gene>
    <name evidence="4" type="ORF">LG632_25705</name>
</gene>
<evidence type="ECO:0000256" key="1">
    <source>
        <dbReference type="ARBA" id="ARBA00022679"/>
    </source>
</evidence>
<dbReference type="PANTHER" id="PTHR43420">
    <property type="entry name" value="ACETYLTRANSFERASE"/>
    <property type="match status" value="1"/>
</dbReference>
<keyword evidence="2" id="KW-0012">Acyltransferase</keyword>
<dbReference type="InterPro" id="IPR016181">
    <property type="entry name" value="Acyl_CoA_acyltransferase"/>
</dbReference>
<proteinExistence type="predicted"/>
<dbReference type="Pfam" id="PF00583">
    <property type="entry name" value="Acetyltransf_1"/>
    <property type="match status" value="2"/>
</dbReference>
<keyword evidence="5" id="KW-1185">Reference proteome</keyword>
<dbReference type="EMBL" id="JAJAUY010000146">
    <property type="protein sequence ID" value="MCB5182750.1"/>
    <property type="molecule type" value="Genomic_DNA"/>
</dbReference>
<keyword evidence="1" id="KW-0808">Transferase</keyword>
<evidence type="ECO:0000256" key="2">
    <source>
        <dbReference type="ARBA" id="ARBA00023315"/>
    </source>
</evidence>
<dbReference type="RefSeq" id="WP_226729934.1">
    <property type="nucleotide sequence ID" value="NZ_JAJAUY010000146.1"/>
</dbReference>
<dbReference type="Proteomes" id="UP001199054">
    <property type="component" value="Unassembled WGS sequence"/>
</dbReference>
<evidence type="ECO:0000313" key="5">
    <source>
        <dbReference type="Proteomes" id="UP001199054"/>
    </source>
</evidence>
<evidence type="ECO:0000259" key="3">
    <source>
        <dbReference type="PROSITE" id="PS51186"/>
    </source>
</evidence>
<dbReference type="SUPFAM" id="SSF55729">
    <property type="entry name" value="Acyl-CoA N-acyltransferases (Nat)"/>
    <property type="match status" value="2"/>
</dbReference>
<dbReference type="InterPro" id="IPR050680">
    <property type="entry name" value="YpeA/RimI_acetyltransf"/>
</dbReference>
<reference evidence="4 5" key="1">
    <citation type="submission" date="2021-10" db="EMBL/GenBank/DDBJ databases">
        <title>Streptomyces sp. strain SMC 277, a novel streptomycete isolated from soil.</title>
        <authorList>
            <person name="Chanama M."/>
        </authorList>
    </citation>
    <scope>NUCLEOTIDE SEQUENCE [LARGE SCALE GENOMIC DNA]</scope>
    <source>
        <strain evidence="4 5">SMC 277</strain>
    </source>
</reference>
<accession>A0ABS8BDN1</accession>
<evidence type="ECO:0000313" key="4">
    <source>
        <dbReference type="EMBL" id="MCB5182750.1"/>
    </source>
</evidence>
<sequence>MTTTLRPSAPLQQTATGARSRPYEIRVNSRRVGALVIAADGPLGPAVGELRELYVEEPDRGRGRATVAALAGEEVLRGWGCRRVRVAVPASSAGGLRLATALGYTESGLTLCKELPAAPPALPEGVGARPMTEAEYARWLPRAVASYAERCQERSGLGPEEARAFSAAQHTELLPQGPATEGMSISVLEAAAADRREPLGHVWVATGQELPGGGSGAYVYDVEVDAAHRGRGHGRGLLLQAERVALAAGARRIALFVDSGNTPARGLYASLGYRTTTVHLGKPLW</sequence>
<dbReference type="Gene3D" id="3.40.630.30">
    <property type="match status" value="2"/>
</dbReference>